<feature type="domain" description="4Fe-4S ferredoxin-type" evidence="5">
    <location>
        <begin position="134"/>
        <end position="163"/>
    </location>
</feature>
<dbReference type="Pfam" id="PF00037">
    <property type="entry name" value="Fer4"/>
    <property type="match status" value="1"/>
</dbReference>
<evidence type="ECO:0000313" key="7">
    <source>
        <dbReference type="EMBL" id="MPN15413.1"/>
    </source>
</evidence>
<evidence type="ECO:0000256" key="4">
    <source>
        <dbReference type="ARBA" id="ARBA00023014"/>
    </source>
</evidence>
<organism evidence="7">
    <name type="scientific">bioreactor metagenome</name>
    <dbReference type="NCBI Taxonomy" id="1076179"/>
    <lineage>
        <taxon>unclassified sequences</taxon>
        <taxon>metagenomes</taxon>
        <taxon>ecological metagenomes</taxon>
    </lineage>
</organism>
<dbReference type="PROSITE" id="PS00198">
    <property type="entry name" value="4FE4S_FER_1"/>
    <property type="match status" value="2"/>
</dbReference>
<dbReference type="CDD" id="cd10549">
    <property type="entry name" value="MtMvhB_like"/>
    <property type="match status" value="1"/>
</dbReference>
<sequence>MAVPVDERFGPVRECLPGANCGACGYAGCDAYAQALISGECTKGNLCIPGGADAAKGIGAALGLAVEDVKPMVAAVKCNGTCGNTSDKLEYQSAKTCRGAKLFFGGKGNCTFGCMGLGDCADVCPVHAIDMVDGIAHIDTDLCIGCGLCAKTCPNNVIEIIPFDYKIHVTCNSKDKGAVVMKNCKVGCIGCMKCQKACQFDAITVVDNLAHIDQEKCTACGACVEQCPKKCIHIVKK</sequence>
<dbReference type="InterPro" id="IPR017896">
    <property type="entry name" value="4Fe4S_Fe-S-bd"/>
</dbReference>
<dbReference type="PANTHER" id="PTHR43560:SF1">
    <property type="entry name" value="ION-TRANSLOCATING OXIDOREDUCTASE COMPLEX SUBUNIT B"/>
    <property type="match status" value="1"/>
</dbReference>
<feature type="domain" description="4Fe-4S ferredoxin-type" evidence="5">
    <location>
        <begin position="176"/>
        <end position="207"/>
    </location>
</feature>
<dbReference type="PANTHER" id="PTHR43560">
    <property type="entry name" value="ION-TRANSLOCATING OXIDOREDUCTASE COMPLEX SUBUNIT B"/>
    <property type="match status" value="1"/>
</dbReference>
<dbReference type="Gene3D" id="1.10.15.40">
    <property type="entry name" value="Electron transport complex subunit B, putative Fe-S cluster"/>
    <property type="match status" value="1"/>
</dbReference>
<comment type="caution">
    <text evidence="7">The sequence shown here is derived from an EMBL/GenBank/DDBJ whole genome shotgun (WGS) entry which is preliminary data.</text>
</comment>
<dbReference type="InterPro" id="IPR007202">
    <property type="entry name" value="4Fe-4S_dom"/>
</dbReference>
<proteinExistence type="predicted"/>
<gene>
    <name evidence="7" type="primary">rsxB_105</name>
    <name evidence="7" type="ORF">SDC9_162745</name>
</gene>
<keyword evidence="1" id="KW-0004">4Fe-4S</keyword>
<dbReference type="InterPro" id="IPR050395">
    <property type="entry name" value="4Fe4S_Ferredoxin_RnfB"/>
</dbReference>
<dbReference type="SUPFAM" id="SSF54862">
    <property type="entry name" value="4Fe-4S ferredoxins"/>
    <property type="match status" value="1"/>
</dbReference>
<dbReference type="Pfam" id="PF13237">
    <property type="entry name" value="Fer4_10"/>
    <property type="match status" value="1"/>
</dbReference>
<evidence type="ECO:0000256" key="2">
    <source>
        <dbReference type="ARBA" id="ARBA00022723"/>
    </source>
</evidence>
<accession>A0A645FTJ6</accession>
<protein>
    <submittedName>
        <fullName evidence="7">Electron transport complex subunit RsxB</fullName>
    </submittedName>
</protein>
<dbReference type="PROSITE" id="PS51656">
    <property type="entry name" value="4FE4S"/>
    <property type="match status" value="1"/>
</dbReference>
<evidence type="ECO:0000259" key="6">
    <source>
        <dbReference type="PROSITE" id="PS51656"/>
    </source>
</evidence>
<name>A0A645FTJ6_9ZZZZ</name>
<dbReference type="Pfam" id="PF04060">
    <property type="entry name" value="FeS"/>
    <property type="match status" value="1"/>
</dbReference>
<dbReference type="PROSITE" id="PS51379">
    <property type="entry name" value="4FE4S_FER_2"/>
    <property type="match status" value="4"/>
</dbReference>
<evidence type="ECO:0000256" key="3">
    <source>
        <dbReference type="ARBA" id="ARBA00023004"/>
    </source>
</evidence>
<reference evidence="7" key="1">
    <citation type="submission" date="2019-08" db="EMBL/GenBank/DDBJ databases">
        <authorList>
            <person name="Kucharzyk K."/>
            <person name="Murdoch R.W."/>
            <person name="Higgins S."/>
            <person name="Loffler F."/>
        </authorList>
    </citation>
    <scope>NUCLEOTIDE SEQUENCE</scope>
</reference>
<dbReference type="GO" id="GO:0046872">
    <property type="term" value="F:metal ion binding"/>
    <property type="evidence" value="ECO:0007669"/>
    <property type="project" value="UniProtKB-KW"/>
</dbReference>
<keyword evidence="2" id="KW-0479">Metal-binding</keyword>
<evidence type="ECO:0000256" key="1">
    <source>
        <dbReference type="ARBA" id="ARBA00022485"/>
    </source>
</evidence>
<evidence type="ECO:0000259" key="5">
    <source>
        <dbReference type="PROSITE" id="PS51379"/>
    </source>
</evidence>
<dbReference type="EMBL" id="VSSQ01062174">
    <property type="protein sequence ID" value="MPN15413.1"/>
    <property type="molecule type" value="Genomic_DNA"/>
</dbReference>
<feature type="domain" description="4Fe-4S ferredoxin-type" evidence="5">
    <location>
        <begin position="100"/>
        <end position="133"/>
    </location>
</feature>
<dbReference type="AlphaFoldDB" id="A0A645FTJ6"/>
<keyword evidence="3" id="KW-0408">Iron</keyword>
<dbReference type="InterPro" id="IPR017900">
    <property type="entry name" value="4Fe4S_Fe_S_CS"/>
</dbReference>
<feature type="domain" description="4Fe-4S ferredoxin-type" evidence="5">
    <location>
        <begin position="208"/>
        <end position="237"/>
    </location>
</feature>
<keyword evidence="4" id="KW-0411">Iron-sulfur</keyword>
<dbReference type="Gene3D" id="3.30.70.20">
    <property type="match status" value="2"/>
</dbReference>
<feature type="domain" description="4Fe-4S" evidence="6">
    <location>
        <begin position="4"/>
        <end position="64"/>
    </location>
</feature>
<dbReference type="GO" id="GO:0051539">
    <property type="term" value="F:4 iron, 4 sulfur cluster binding"/>
    <property type="evidence" value="ECO:0007669"/>
    <property type="project" value="UniProtKB-KW"/>
</dbReference>